<evidence type="ECO:0000256" key="4">
    <source>
        <dbReference type="ARBA" id="ARBA00022884"/>
    </source>
</evidence>
<feature type="binding site" evidence="7">
    <location>
        <position position="14"/>
    </location>
    <ligand>
        <name>tRNA</name>
        <dbReference type="ChEBI" id="CHEBI:17843"/>
    </ligand>
</feature>
<evidence type="ECO:0000256" key="1">
    <source>
        <dbReference type="ARBA" id="ARBA00013260"/>
    </source>
</evidence>
<dbReference type="GO" id="GO:0004045">
    <property type="term" value="F:peptidyl-tRNA hydrolase activity"/>
    <property type="evidence" value="ECO:0007669"/>
    <property type="project" value="UniProtKB-UniRule"/>
</dbReference>
<dbReference type="NCBIfam" id="TIGR00447">
    <property type="entry name" value="pth"/>
    <property type="match status" value="1"/>
</dbReference>
<comment type="function">
    <text evidence="7">Hydrolyzes ribosome-free peptidyl-tRNAs (with 1 or more amino acids incorporated), which drop off the ribosome during protein synthesis, or as a result of ribosome stalling.</text>
</comment>
<keyword evidence="4 7" id="KW-0694">RNA-binding</keyword>
<dbReference type="HAMAP" id="MF_00083">
    <property type="entry name" value="Pept_tRNA_hydro_bact"/>
    <property type="match status" value="1"/>
</dbReference>
<dbReference type="Pfam" id="PF01195">
    <property type="entry name" value="Pept_tRNA_hydro"/>
    <property type="match status" value="1"/>
</dbReference>
<evidence type="ECO:0000256" key="6">
    <source>
        <dbReference type="ARBA" id="ARBA00050038"/>
    </source>
</evidence>
<organism evidence="10 11">
    <name type="scientific">Maricaulis maris</name>
    <dbReference type="NCBI Taxonomy" id="74318"/>
    <lineage>
        <taxon>Bacteria</taxon>
        <taxon>Pseudomonadati</taxon>
        <taxon>Pseudomonadota</taxon>
        <taxon>Alphaproteobacteria</taxon>
        <taxon>Maricaulales</taxon>
        <taxon>Maricaulaceae</taxon>
        <taxon>Maricaulis</taxon>
    </lineage>
</organism>
<name>A0A495DMH4_9PROT</name>
<proteinExistence type="inferred from homology"/>
<feature type="active site" description="Proton acceptor" evidence="7">
    <location>
        <position position="19"/>
    </location>
</feature>
<protein>
    <recommendedName>
        <fullName evidence="6 7">Peptidyl-tRNA hydrolase</fullName>
        <shortName evidence="7">Pth</shortName>
        <ecNumber evidence="1 7">3.1.1.29</ecNumber>
    </recommendedName>
</protein>
<keyword evidence="2 7" id="KW-0820">tRNA-binding</keyword>
<evidence type="ECO:0000256" key="2">
    <source>
        <dbReference type="ARBA" id="ARBA00022555"/>
    </source>
</evidence>
<comment type="subunit">
    <text evidence="7">Monomer.</text>
</comment>
<dbReference type="GO" id="GO:0005737">
    <property type="term" value="C:cytoplasm"/>
    <property type="evidence" value="ECO:0007669"/>
    <property type="project" value="UniProtKB-SubCell"/>
</dbReference>
<feature type="binding site" evidence="7">
    <location>
        <position position="64"/>
    </location>
    <ligand>
        <name>tRNA</name>
        <dbReference type="ChEBI" id="CHEBI:17843"/>
    </ligand>
</feature>
<feature type="binding site" evidence="7">
    <location>
        <position position="66"/>
    </location>
    <ligand>
        <name>tRNA</name>
        <dbReference type="ChEBI" id="CHEBI:17843"/>
    </ligand>
</feature>
<gene>
    <name evidence="7" type="primary">pth</name>
    <name evidence="10" type="ORF">C7435_0571</name>
</gene>
<dbReference type="PROSITE" id="PS01195">
    <property type="entry name" value="PEPT_TRNA_HYDROL_1"/>
    <property type="match status" value="1"/>
</dbReference>
<accession>A0A495DMH4</accession>
<dbReference type="PANTHER" id="PTHR17224:SF1">
    <property type="entry name" value="PEPTIDYL-TRNA HYDROLASE"/>
    <property type="match status" value="1"/>
</dbReference>
<comment type="caution">
    <text evidence="10">The sequence shown here is derived from an EMBL/GenBank/DDBJ whole genome shotgun (WGS) entry which is preliminary data.</text>
</comment>
<dbReference type="GO" id="GO:0000049">
    <property type="term" value="F:tRNA binding"/>
    <property type="evidence" value="ECO:0007669"/>
    <property type="project" value="UniProtKB-UniRule"/>
</dbReference>
<dbReference type="GO" id="GO:0072344">
    <property type="term" value="P:rescue of stalled ribosome"/>
    <property type="evidence" value="ECO:0007669"/>
    <property type="project" value="UniProtKB-UniRule"/>
</dbReference>
<feature type="site" description="Stabilizes the basic form of H active site to accept a proton" evidence="7">
    <location>
        <position position="91"/>
    </location>
</feature>
<dbReference type="SUPFAM" id="SSF53178">
    <property type="entry name" value="Peptidyl-tRNA hydrolase-like"/>
    <property type="match status" value="1"/>
</dbReference>
<dbReference type="EMBL" id="RBIM01000001">
    <property type="protein sequence ID" value="RKR04127.1"/>
    <property type="molecule type" value="Genomic_DNA"/>
</dbReference>
<feature type="site" description="Discriminates between blocked and unblocked aminoacyl-tRNA" evidence="7">
    <location>
        <position position="9"/>
    </location>
</feature>
<keyword evidence="7" id="KW-0963">Cytoplasm</keyword>
<keyword evidence="3 7" id="KW-0378">Hydrolase</keyword>
<dbReference type="InterPro" id="IPR018171">
    <property type="entry name" value="Pept_tRNA_hydro_CS"/>
</dbReference>
<dbReference type="InterPro" id="IPR036416">
    <property type="entry name" value="Pept_tRNA_hydro_sf"/>
</dbReference>
<dbReference type="GO" id="GO:0006515">
    <property type="term" value="P:protein quality control for misfolded or incompletely synthesized proteins"/>
    <property type="evidence" value="ECO:0007669"/>
    <property type="project" value="UniProtKB-UniRule"/>
</dbReference>
<dbReference type="AlphaFoldDB" id="A0A495DMH4"/>
<evidence type="ECO:0000313" key="11">
    <source>
        <dbReference type="Proteomes" id="UP000273675"/>
    </source>
</evidence>
<comment type="subcellular location">
    <subcellularLocation>
        <location evidence="7">Cytoplasm</location>
    </subcellularLocation>
</comment>
<evidence type="ECO:0000313" key="10">
    <source>
        <dbReference type="EMBL" id="RKR04127.1"/>
    </source>
</evidence>
<evidence type="ECO:0000256" key="9">
    <source>
        <dbReference type="RuleBase" id="RU004320"/>
    </source>
</evidence>
<evidence type="ECO:0000256" key="3">
    <source>
        <dbReference type="ARBA" id="ARBA00022801"/>
    </source>
</evidence>
<dbReference type="Gene3D" id="3.40.50.1470">
    <property type="entry name" value="Peptidyl-tRNA hydrolase"/>
    <property type="match status" value="1"/>
</dbReference>
<sequence length="200" mass="21823">MKILAGLGNYEAKYLRNRHNVGFMALDIIAQAWRAGPWRKRFQGLASELTIGSNKLLLLKPTTFYNNAGHSVGAAAAFYRVKPEDIIVFHDELDLAPGKFRMKMGGGAAGNNGIKSITSQLGPDFRRARIGIGHPGDRNRVTGYVLSDFAKAEEDWLIDLLDAVAGSLDLLAADDYDAFQTKVTHKAPAPDVVKRGPDVD</sequence>
<evidence type="ECO:0000256" key="7">
    <source>
        <dbReference type="HAMAP-Rule" id="MF_00083"/>
    </source>
</evidence>
<evidence type="ECO:0000256" key="8">
    <source>
        <dbReference type="RuleBase" id="RU000673"/>
    </source>
</evidence>
<dbReference type="PANTHER" id="PTHR17224">
    <property type="entry name" value="PEPTIDYL-TRNA HYDROLASE"/>
    <property type="match status" value="1"/>
</dbReference>
<comment type="catalytic activity">
    <reaction evidence="7 8">
        <text>an N-acyl-L-alpha-aminoacyl-tRNA + H2O = an N-acyl-L-amino acid + a tRNA + H(+)</text>
        <dbReference type="Rhea" id="RHEA:54448"/>
        <dbReference type="Rhea" id="RHEA-COMP:10123"/>
        <dbReference type="Rhea" id="RHEA-COMP:13883"/>
        <dbReference type="ChEBI" id="CHEBI:15377"/>
        <dbReference type="ChEBI" id="CHEBI:15378"/>
        <dbReference type="ChEBI" id="CHEBI:59874"/>
        <dbReference type="ChEBI" id="CHEBI:78442"/>
        <dbReference type="ChEBI" id="CHEBI:138191"/>
        <dbReference type="EC" id="3.1.1.29"/>
    </reaction>
</comment>
<evidence type="ECO:0000256" key="5">
    <source>
        <dbReference type="ARBA" id="ARBA00038063"/>
    </source>
</evidence>
<reference evidence="10 11" key="1">
    <citation type="submission" date="2018-10" db="EMBL/GenBank/DDBJ databases">
        <title>Genomic Encyclopedia of Type Strains, Phase IV (KMG-IV): sequencing the most valuable type-strain genomes for metagenomic binning, comparative biology and taxonomic classification.</title>
        <authorList>
            <person name="Goeker M."/>
        </authorList>
    </citation>
    <scope>NUCLEOTIDE SEQUENCE [LARGE SCALE GENOMIC DNA]</scope>
    <source>
        <strain evidence="10 11">DSM 4734</strain>
    </source>
</reference>
<feature type="binding site" evidence="7">
    <location>
        <position position="112"/>
    </location>
    <ligand>
        <name>tRNA</name>
        <dbReference type="ChEBI" id="CHEBI:17843"/>
    </ligand>
</feature>
<dbReference type="OrthoDB" id="9800507at2"/>
<dbReference type="CDD" id="cd00462">
    <property type="entry name" value="PTH"/>
    <property type="match status" value="1"/>
</dbReference>
<comment type="function">
    <text evidence="7">Catalyzes the release of premature peptidyl moieties from peptidyl-tRNA molecules trapped in stalled 50S ribosomal subunits, and thus maintains levels of free tRNAs and 50S ribosomes.</text>
</comment>
<dbReference type="InterPro" id="IPR001328">
    <property type="entry name" value="Pept_tRNA_hydro"/>
</dbReference>
<dbReference type="EC" id="3.1.1.29" evidence="1 7"/>
<dbReference type="Proteomes" id="UP000273675">
    <property type="component" value="Unassembled WGS sequence"/>
</dbReference>
<comment type="similarity">
    <text evidence="5 7 9">Belongs to the PTH family.</text>
</comment>
<dbReference type="RefSeq" id="WP_121209934.1">
    <property type="nucleotide sequence ID" value="NZ_RBIM01000001.1"/>
</dbReference>